<dbReference type="InterPro" id="IPR035901">
    <property type="entry name" value="GIY-YIG_endonuc_sf"/>
</dbReference>
<dbReference type="Gene3D" id="3.40.1440.10">
    <property type="entry name" value="GIY-YIG endonuclease"/>
    <property type="match status" value="1"/>
</dbReference>
<dbReference type="AlphaFoldDB" id="A0A6C0BF22"/>
<evidence type="ECO:0000313" key="1">
    <source>
        <dbReference type="EMBL" id="QHS90915.1"/>
    </source>
</evidence>
<dbReference type="EMBL" id="MN739154">
    <property type="protein sequence ID" value="QHS90915.1"/>
    <property type="molecule type" value="Genomic_DNA"/>
</dbReference>
<organism evidence="1">
    <name type="scientific">viral metagenome</name>
    <dbReference type="NCBI Taxonomy" id="1070528"/>
    <lineage>
        <taxon>unclassified sequences</taxon>
        <taxon>metagenomes</taxon>
        <taxon>organismal metagenomes</taxon>
    </lineage>
</organism>
<dbReference type="SUPFAM" id="SSF82771">
    <property type="entry name" value="GIY-YIG endonuclease"/>
    <property type="match status" value="1"/>
</dbReference>
<evidence type="ECO:0008006" key="2">
    <source>
        <dbReference type="Google" id="ProtNLM"/>
    </source>
</evidence>
<sequence>MSGVIYQIMCNSTQMAYIGQATQFKYKQGKPYNYGAFGRWNDHVASSKTRETPLCKAIQEHGRDHFKVEVLEEGLLENLDEREAYYITERNTIYPAGYNVASHSRNRHRETSNLHVFYQGKVRSAIISPIRKNGELKIAYVYLTMNDDTQERLAFGQKGNRTYNETLQEVREFLERLECPYTTSTSYSTTLSEKYASKLQEFNGKEINSIRITSASNLIAVYIGTSDMKAKKEHKRICFGGKKITKENAYEIAKQFVAELNITDNIIYDSIQCSQQVTA</sequence>
<protein>
    <recommendedName>
        <fullName evidence="2">GIY-YIG domain-containing protein</fullName>
    </recommendedName>
</protein>
<name>A0A6C0BF22_9ZZZZ</name>
<proteinExistence type="predicted"/>
<reference evidence="1" key="1">
    <citation type="journal article" date="2020" name="Nature">
        <title>Giant virus diversity and host interactions through global metagenomics.</title>
        <authorList>
            <person name="Schulz F."/>
            <person name="Roux S."/>
            <person name="Paez-Espino D."/>
            <person name="Jungbluth S."/>
            <person name="Walsh D.A."/>
            <person name="Denef V.J."/>
            <person name="McMahon K.D."/>
            <person name="Konstantinidis K.T."/>
            <person name="Eloe-Fadrosh E.A."/>
            <person name="Kyrpides N.C."/>
            <person name="Woyke T."/>
        </authorList>
    </citation>
    <scope>NUCLEOTIDE SEQUENCE</scope>
    <source>
        <strain evidence="1">GVMAG-M-3300013004-44</strain>
    </source>
</reference>
<accession>A0A6C0BF22</accession>